<dbReference type="Gene3D" id="2.30.120.10">
    <property type="match status" value="1"/>
</dbReference>
<protein>
    <submittedName>
        <fullName evidence="7">Penicillin acylase family protein</fullName>
    </submittedName>
</protein>
<dbReference type="Gene3D" id="3.60.20.10">
    <property type="entry name" value="Glutamine Phosphoribosylpyrophosphate, subunit 1, domain 1"/>
    <property type="match status" value="1"/>
</dbReference>
<gene>
    <name evidence="7" type="ORF">ACFOSU_09485</name>
</gene>
<reference evidence="8" key="1">
    <citation type="journal article" date="2019" name="Int. J. Syst. Evol. Microbiol.">
        <title>The Global Catalogue of Microorganisms (GCM) 10K type strain sequencing project: providing services to taxonomists for standard genome sequencing and annotation.</title>
        <authorList>
            <consortium name="The Broad Institute Genomics Platform"/>
            <consortium name="The Broad Institute Genome Sequencing Center for Infectious Disease"/>
            <person name="Wu L."/>
            <person name="Ma J."/>
        </authorList>
    </citation>
    <scope>NUCLEOTIDE SEQUENCE [LARGE SCALE GENOMIC DNA]</scope>
    <source>
        <strain evidence="8">KCTC 52640</strain>
    </source>
</reference>
<evidence type="ECO:0000313" key="8">
    <source>
        <dbReference type="Proteomes" id="UP001595462"/>
    </source>
</evidence>
<evidence type="ECO:0000256" key="1">
    <source>
        <dbReference type="ARBA" id="ARBA00006586"/>
    </source>
</evidence>
<keyword evidence="4" id="KW-0865">Zymogen</keyword>
<sequence>MKTIRWTRPLAAVCVSLLMGTALIGCSSDYHNNNNDSNGGDQLSDSQINAPNGQLSATIRTTTGGVPHITADNLESAGFGSGYVQARDNVCIIADSIIRARGERAKFYGPGPNVADALPVGVNIVTDFSYKALGLLDRANEQFDELSPESQAMLRGFVAGYNKYVDETDAADLPAKCAGAPWVRDISVQDLYAYYQLVALYASGDNFVKGPLFAAVPPGVSPAPAPAAAASVSTPTSAQATAIASALRAATPEALGLKSDYHERGMASNGWGIGGDMTENGKGALLANPHFPYTGNRRLYQSQVTVPGVYNVNGSALIGFLIPLIGFNDNVAWTHTVSTAQHFTLYDLTLKAGDDLTYIKDGEEKPITSKTITVEVNVGAAQPVPFQRTFYYSEYGPMLAGNVINSNLPAWGADFAGRPTALTYRDANTDTARQVIDQWLAMGRASNLAEFQQPFQSCGSVLWVNTMYSDASGQAFYIDGTSVPSLSPQALQAFSARVSSNPVVAGLAANNLTLLDGSRGIYDWVDGSCNGLVAYDGMPKLERRDFVQNSNDSYWATNPEAFLTGYSPLFGPTENILSPRTRMGLRMLENPTDPGLSQVAPAGSDGKFTGEEIINALYSDRAYYAETLLDELRTRCETAGDTAIATGSGDSRSVADGCTALANWNGVYNLDSTGAQVFRVFIGQYSPTYPAQFSVAFDPANPETTPSTPNPAPGDVSRDPMLVALAIGLNRLDQAGIDYDTPLGEIQYQQPYSVSPPGGNAAPAGNPIPWHGNQNFEGGFNIVSVDTADVEDGTRYPRYAPAGTLPNTGSLSTTPGEGWLIGYGTSWHFGLNFTDAGPQGYGLVSYSQSDDPSSDHFADQDQRYSAKNYRKFLYSDADINADDNLETETIEGTAPTESDDADG</sequence>
<comment type="similarity">
    <text evidence="1">Belongs to the peptidase S45 family.</text>
</comment>
<keyword evidence="2 6" id="KW-0732">Signal</keyword>
<evidence type="ECO:0000256" key="2">
    <source>
        <dbReference type="ARBA" id="ARBA00022729"/>
    </source>
</evidence>
<dbReference type="Proteomes" id="UP001595462">
    <property type="component" value="Unassembled WGS sequence"/>
</dbReference>
<proteinExistence type="inferred from homology"/>
<dbReference type="InterPro" id="IPR043147">
    <property type="entry name" value="Penicillin_amidase_A-knob"/>
</dbReference>
<evidence type="ECO:0000313" key="7">
    <source>
        <dbReference type="EMBL" id="MFC3104125.1"/>
    </source>
</evidence>
<evidence type="ECO:0000256" key="4">
    <source>
        <dbReference type="ARBA" id="ARBA00023145"/>
    </source>
</evidence>
<dbReference type="Pfam" id="PF01804">
    <property type="entry name" value="Penicil_amidase"/>
    <property type="match status" value="1"/>
</dbReference>
<dbReference type="InterPro" id="IPR002692">
    <property type="entry name" value="S45"/>
</dbReference>
<keyword evidence="3" id="KW-0378">Hydrolase</keyword>
<organism evidence="7 8">
    <name type="scientific">Salinisphaera aquimarina</name>
    <dbReference type="NCBI Taxonomy" id="2094031"/>
    <lineage>
        <taxon>Bacteria</taxon>
        <taxon>Pseudomonadati</taxon>
        <taxon>Pseudomonadota</taxon>
        <taxon>Gammaproteobacteria</taxon>
        <taxon>Salinisphaerales</taxon>
        <taxon>Salinisphaeraceae</taxon>
        <taxon>Salinisphaera</taxon>
    </lineage>
</organism>
<dbReference type="InterPro" id="IPR029055">
    <property type="entry name" value="Ntn_hydrolases_N"/>
</dbReference>
<dbReference type="InterPro" id="IPR043146">
    <property type="entry name" value="Penicillin_amidase_N_B-knob"/>
</dbReference>
<comment type="caution">
    <text evidence="7">The sequence shown here is derived from an EMBL/GenBank/DDBJ whole genome shotgun (WGS) entry which is preliminary data.</text>
</comment>
<evidence type="ECO:0000256" key="6">
    <source>
        <dbReference type="SAM" id="SignalP"/>
    </source>
</evidence>
<dbReference type="RefSeq" id="WP_380688804.1">
    <property type="nucleotide sequence ID" value="NZ_JBHRSS010000003.1"/>
</dbReference>
<feature type="signal peptide" evidence="6">
    <location>
        <begin position="1"/>
        <end position="24"/>
    </location>
</feature>
<dbReference type="InterPro" id="IPR023343">
    <property type="entry name" value="Penicillin_amidase_dom1"/>
</dbReference>
<dbReference type="Gene3D" id="1.10.1400.10">
    <property type="match status" value="1"/>
</dbReference>
<name>A0ABV7EQJ5_9GAMM</name>
<accession>A0ABV7EQJ5</accession>
<dbReference type="PANTHER" id="PTHR34218">
    <property type="entry name" value="PEPTIDASE S45 PENICILLIN AMIDASE"/>
    <property type="match status" value="1"/>
</dbReference>
<feature type="chain" id="PRO_5045534005" evidence="6">
    <location>
        <begin position="25"/>
        <end position="903"/>
    </location>
</feature>
<keyword evidence="8" id="KW-1185">Reference proteome</keyword>
<dbReference type="PANTHER" id="PTHR34218:SF3">
    <property type="entry name" value="ACYL-HOMOSERINE LACTONE ACYLASE PVDQ"/>
    <property type="match status" value="1"/>
</dbReference>
<evidence type="ECO:0000256" key="3">
    <source>
        <dbReference type="ARBA" id="ARBA00022801"/>
    </source>
</evidence>
<feature type="region of interest" description="Disordered" evidence="5">
    <location>
        <begin position="882"/>
        <end position="903"/>
    </location>
</feature>
<evidence type="ECO:0000256" key="5">
    <source>
        <dbReference type="SAM" id="MobiDB-lite"/>
    </source>
</evidence>
<dbReference type="EMBL" id="JBHRSS010000003">
    <property type="protein sequence ID" value="MFC3104125.1"/>
    <property type="molecule type" value="Genomic_DNA"/>
</dbReference>
<dbReference type="SUPFAM" id="SSF56235">
    <property type="entry name" value="N-terminal nucleophile aminohydrolases (Ntn hydrolases)"/>
    <property type="match status" value="1"/>
</dbReference>
<dbReference type="Gene3D" id="1.10.439.10">
    <property type="entry name" value="Penicillin Amidohydrolase, domain 1"/>
    <property type="match status" value="1"/>
</dbReference>
<dbReference type="PROSITE" id="PS51257">
    <property type="entry name" value="PROKAR_LIPOPROTEIN"/>
    <property type="match status" value="1"/>
</dbReference>